<dbReference type="AlphaFoldDB" id="A0AAE3QV42"/>
<dbReference type="EMBL" id="JASJOS010000026">
    <property type="protein sequence ID" value="MDJ1486027.1"/>
    <property type="molecule type" value="Genomic_DNA"/>
</dbReference>
<dbReference type="RefSeq" id="WP_313989344.1">
    <property type="nucleotide sequence ID" value="NZ_JASJOS010000026.1"/>
</dbReference>
<accession>A0AAE3QV42</accession>
<name>A0AAE3QV42_9BACT</name>
<protein>
    <submittedName>
        <fullName evidence="1">Uncharacterized protein</fullName>
    </submittedName>
</protein>
<gene>
    <name evidence="1" type="ORF">QNI16_36435</name>
</gene>
<reference evidence="1" key="1">
    <citation type="submission" date="2023-05" db="EMBL/GenBank/DDBJ databases">
        <authorList>
            <person name="Zhang X."/>
        </authorList>
    </citation>
    <scope>NUCLEOTIDE SEQUENCE</scope>
    <source>
        <strain evidence="1">YF14B1</strain>
    </source>
</reference>
<dbReference type="Proteomes" id="UP001241110">
    <property type="component" value="Unassembled WGS sequence"/>
</dbReference>
<evidence type="ECO:0000313" key="1">
    <source>
        <dbReference type="EMBL" id="MDJ1486027.1"/>
    </source>
</evidence>
<proteinExistence type="predicted"/>
<comment type="caution">
    <text evidence="1">The sequence shown here is derived from an EMBL/GenBank/DDBJ whole genome shotgun (WGS) entry which is preliminary data.</text>
</comment>
<evidence type="ECO:0000313" key="2">
    <source>
        <dbReference type="Proteomes" id="UP001241110"/>
    </source>
</evidence>
<sequence>MKLINEITELMLENAAMNSDDPASGYHWDRIYDLIVQQDDSIILLFLDSLNDELMENDSFVGVLCSFLGYFVGHFQSKKILEAVDDLPKRFSHINRIEWLRSCVVIAKEAMDTEEQVLFEKKMNKLVAMEEGDLLNAVEKITDERTLIVLYSHLPDIIQRLKSKHLVDVMGENLYKLDSFKEKEWAYFNFQTAKDLL</sequence>
<organism evidence="1 2">
    <name type="scientific">Xanthocytophaga flava</name>
    <dbReference type="NCBI Taxonomy" id="3048013"/>
    <lineage>
        <taxon>Bacteria</taxon>
        <taxon>Pseudomonadati</taxon>
        <taxon>Bacteroidota</taxon>
        <taxon>Cytophagia</taxon>
        <taxon>Cytophagales</taxon>
        <taxon>Rhodocytophagaceae</taxon>
        <taxon>Xanthocytophaga</taxon>
    </lineage>
</organism>